<sequence>MSDFNAYTAGLDMDFLRDLFRRNGRMMHFQKGDIFAGGSKRLRYWGLVVSGTFKYVIPDYEGERHVVGFVFDNDMVGDFLATVKQRPVRAEIIAASDAEVMVCDTSVVYDFMTLNTAFLHTITVNLFCQAYDMYLELHLKSPKDRYVALLKRCPDILQKITLREMASYLQVTPTHLSRIRKELTFGS</sequence>
<evidence type="ECO:0000313" key="2">
    <source>
        <dbReference type="EMBL" id="QIM10050.1"/>
    </source>
</evidence>
<reference evidence="2" key="1">
    <citation type="journal article" date="2020" name="J. ISSAAS">
        <title>Lactobacilli and other gastrointestinal microbiota of Peromyscus leucopus, reservoir host for agents of Lyme disease and other zoonoses in North America.</title>
        <authorList>
            <person name="Milovic A."/>
            <person name="Bassam K."/>
            <person name="Shao H."/>
            <person name="Chatzistamou I."/>
            <person name="Tufts D.M."/>
            <person name="Diuk-Wasser M."/>
            <person name="Barbour A.G."/>
        </authorList>
    </citation>
    <scope>NUCLEOTIDE SEQUENCE</scope>
    <source>
        <strain evidence="2">LL70</strain>
    </source>
</reference>
<dbReference type="Gene3D" id="2.60.120.10">
    <property type="entry name" value="Jelly Rolls"/>
    <property type="match status" value="1"/>
</dbReference>
<dbReference type="InterPro" id="IPR018490">
    <property type="entry name" value="cNMP-bd_dom_sf"/>
</dbReference>
<dbReference type="CDD" id="cd00038">
    <property type="entry name" value="CAP_ED"/>
    <property type="match status" value="1"/>
</dbReference>
<dbReference type="InterPro" id="IPR014710">
    <property type="entry name" value="RmlC-like_jellyroll"/>
</dbReference>
<name>A0A6G8F183_9BACT</name>
<dbReference type="SUPFAM" id="SSF51206">
    <property type="entry name" value="cAMP-binding domain-like"/>
    <property type="match status" value="1"/>
</dbReference>
<gene>
    <name evidence="2" type="ORF">Prevot485_1490</name>
</gene>
<accession>A0A6G8F183</accession>
<evidence type="ECO:0000259" key="1">
    <source>
        <dbReference type="Pfam" id="PF00027"/>
    </source>
</evidence>
<protein>
    <submittedName>
        <fullName evidence="2">cAMP-binding protein</fullName>
    </submittedName>
</protein>
<dbReference type="EMBL" id="MN990733">
    <property type="protein sequence ID" value="QIM10050.1"/>
    <property type="molecule type" value="Genomic_DNA"/>
</dbReference>
<feature type="domain" description="Cyclic nucleotide-binding" evidence="1">
    <location>
        <begin position="28"/>
        <end position="112"/>
    </location>
</feature>
<proteinExistence type="predicted"/>
<dbReference type="AlphaFoldDB" id="A0A6G8F183"/>
<dbReference type="Pfam" id="PF00027">
    <property type="entry name" value="cNMP_binding"/>
    <property type="match status" value="1"/>
</dbReference>
<organism evidence="2">
    <name type="scientific">uncultured Prevotella sp</name>
    <dbReference type="NCBI Taxonomy" id="159272"/>
    <lineage>
        <taxon>Bacteria</taxon>
        <taxon>Pseudomonadati</taxon>
        <taxon>Bacteroidota</taxon>
        <taxon>Bacteroidia</taxon>
        <taxon>Bacteroidales</taxon>
        <taxon>Prevotellaceae</taxon>
        <taxon>Prevotella</taxon>
        <taxon>environmental samples</taxon>
    </lineage>
</organism>
<dbReference type="InterPro" id="IPR000595">
    <property type="entry name" value="cNMP-bd_dom"/>
</dbReference>